<feature type="transmembrane region" description="Helical" evidence="5">
    <location>
        <begin position="40"/>
        <end position="64"/>
    </location>
</feature>
<proteinExistence type="predicted"/>
<sequence>MRDPGLQPERTGLAWQRTALATMVIALALLAAAAHQRLHLVVLLLLCCTALAAAVAAVVVPASVRHLHGPGSTSPWLRLWSVVTATLLLALGGALAALVSAGAHH</sequence>
<keyword evidence="4 5" id="KW-0472">Membrane</keyword>
<keyword evidence="8" id="KW-1185">Reference proteome</keyword>
<evidence type="ECO:0000256" key="1">
    <source>
        <dbReference type="ARBA" id="ARBA00004127"/>
    </source>
</evidence>
<dbReference type="Pfam" id="PF02656">
    <property type="entry name" value="DUF202"/>
    <property type="match status" value="1"/>
</dbReference>
<dbReference type="RefSeq" id="WP_345715209.1">
    <property type="nucleotide sequence ID" value="NZ_BAABFP010000002.1"/>
</dbReference>
<gene>
    <name evidence="7" type="ORF">ACFQDO_13270</name>
</gene>
<evidence type="ECO:0000313" key="7">
    <source>
        <dbReference type="EMBL" id="MFC6008099.1"/>
    </source>
</evidence>
<keyword evidence="3 5" id="KW-1133">Transmembrane helix</keyword>
<accession>A0ABW1JFL3</accession>
<feature type="transmembrane region" description="Helical" evidence="5">
    <location>
        <begin position="76"/>
        <end position="99"/>
    </location>
</feature>
<protein>
    <submittedName>
        <fullName evidence="7">DUF202 domain-containing protein</fullName>
    </submittedName>
</protein>
<feature type="transmembrane region" description="Helical" evidence="5">
    <location>
        <begin position="14"/>
        <end position="33"/>
    </location>
</feature>
<evidence type="ECO:0000256" key="2">
    <source>
        <dbReference type="ARBA" id="ARBA00022692"/>
    </source>
</evidence>
<feature type="domain" description="DUF202" evidence="6">
    <location>
        <begin position="3"/>
        <end position="59"/>
    </location>
</feature>
<evidence type="ECO:0000256" key="4">
    <source>
        <dbReference type="ARBA" id="ARBA00023136"/>
    </source>
</evidence>
<dbReference type="EMBL" id="JBHSRD010000004">
    <property type="protein sequence ID" value="MFC6008099.1"/>
    <property type="molecule type" value="Genomic_DNA"/>
</dbReference>
<evidence type="ECO:0000256" key="3">
    <source>
        <dbReference type="ARBA" id="ARBA00022989"/>
    </source>
</evidence>
<evidence type="ECO:0000259" key="6">
    <source>
        <dbReference type="Pfam" id="PF02656"/>
    </source>
</evidence>
<evidence type="ECO:0000256" key="5">
    <source>
        <dbReference type="SAM" id="Phobius"/>
    </source>
</evidence>
<comment type="subcellular location">
    <subcellularLocation>
        <location evidence="1">Endomembrane system</location>
        <topology evidence="1">Multi-pass membrane protein</topology>
    </subcellularLocation>
</comment>
<dbReference type="InterPro" id="IPR003807">
    <property type="entry name" value="DUF202"/>
</dbReference>
<keyword evidence="2 5" id="KW-0812">Transmembrane</keyword>
<name>A0ABW1JFL3_9ACTN</name>
<evidence type="ECO:0000313" key="8">
    <source>
        <dbReference type="Proteomes" id="UP001596189"/>
    </source>
</evidence>
<comment type="caution">
    <text evidence="7">The sequence shown here is derived from an EMBL/GenBank/DDBJ whole genome shotgun (WGS) entry which is preliminary data.</text>
</comment>
<organism evidence="7 8">
    <name type="scientific">Angustibacter luteus</name>
    <dbReference type="NCBI Taxonomy" id="658456"/>
    <lineage>
        <taxon>Bacteria</taxon>
        <taxon>Bacillati</taxon>
        <taxon>Actinomycetota</taxon>
        <taxon>Actinomycetes</taxon>
        <taxon>Kineosporiales</taxon>
        <taxon>Kineosporiaceae</taxon>
    </lineage>
</organism>
<dbReference type="Proteomes" id="UP001596189">
    <property type="component" value="Unassembled WGS sequence"/>
</dbReference>
<reference evidence="8" key="1">
    <citation type="journal article" date="2019" name="Int. J. Syst. Evol. Microbiol.">
        <title>The Global Catalogue of Microorganisms (GCM) 10K type strain sequencing project: providing services to taxonomists for standard genome sequencing and annotation.</title>
        <authorList>
            <consortium name="The Broad Institute Genomics Platform"/>
            <consortium name="The Broad Institute Genome Sequencing Center for Infectious Disease"/>
            <person name="Wu L."/>
            <person name="Ma J."/>
        </authorList>
    </citation>
    <scope>NUCLEOTIDE SEQUENCE [LARGE SCALE GENOMIC DNA]</scope>
    <source>
        <strain evidence="8">KACC 14249</strain>
    </source>
</reference>